<name>A0A2U1N0E7_ARTAN</name>
<dbReference type="InterPro" id="IPR016161">
    <property type="entry name" value="Ald_DH/histidinol_DH"/>
</dbReference>
<dbReference type="AlphaFoldDB" id="A0A2U1N0E7"/>
<dbReference type="GO" id="GO:0016491">
    <property type="term" value="F:oxidoreductase activity"/>
    <property type="evidence" value="ECO:0007669"/>
    <property type="project" value="InterPro"/>
</dbReference>
<dbReference type="InterPro" id="IPR016162">
    <property type="entry name" value="Ald_DH_N"/>
</dbReference>
<feature type="domain" description="Aldehyde dehydrogenase" evidence="1">
    <location>
        <begin position="24"/>
        <end position="114"/>
    </location>
</feature>
<dbReference type="InterPro" id="IPR015590">
    <property type="entry name" value="Aldehyde_DH_dom"/>
</dbReference>
<dbReference type="OrthoDB" id="1669877at2759"/>
<evidence type="ECO:0000259" key="1">
    <source>
        <dbReference type="Pfam" id="PF00171"/>
    </source>
</evidence>
<dbReference type="Proteomes" id="UP000245207">
    <property type="component" value="Unassembled WGS sequence"/>
</dbReference>
<dbReference type="Gene3D" id="3.40.605.10">
    <property type="entry name" value="Aldehyde Dehydrogenase, Chain A, domain 1"/>
    <property type="match status" value="1"/>
</dbReference>
<dbReference type="SUPFAM" id="SSF53720">
    <property type="entry name" value="ALDH-like"/>
    <property type="match status" value="1"/>
</dbReference>
<keyword evidence="3" id="KW-1185">Reference proteome</keyword>
<reference evidence="2 3" key="1">
    <citation type="journal article" date="2018" name="Mol. Plant">
        <title>The genome of Artemisia annua provides insight into the evolution of Asteraceae family and artemisinin biosynthesis.</title>
        <authorList>
            <person name="Shen Q."/>
            <person name="Zhang L."/>
            <person name="Liao Z."/>
            <person name="Wang S."/>
            <person name="Yan T."/>
            <person name="Shi P."/>
            <person name="Liu M."/>
            <person name="Fu X."/>
            <person name="Pan Q."/>
            <person name="Wang Y."/>
            <person name="Lv Z."/>
            <person name="Lu X."/>
            <person name="Zhang F."/>
            <person name="Jiang W."/>
            <person name="Ma Y."/>
            <person name="Chen M."/>
            <person name="Hao X."/>
            <person name="Li L."/>
            <person name="Tang Y."/>
            <person name="Lv G."/>
            <person name="Zhou Y."/>
            <person name="Sun X."/>
            <person name="Brodelius P.E."/>
            <person name="Rose J.K.C."/>
            <person name="Tang K."/>
        </authorList>
    </citation>
    <scope>NUCLEOTIDE SEQUENCE [LARGE SCALE GENOMIC DNA]</scope>
    <source>
        <strain evidence="3">cv. Huhao1</strain>
        <tissue evidence="2">Leaf</tissue>
    </source>
</reference>
<dbReference type="Pfam" id="PF00171">
    <property type="entry name" value="Aldedh"/>
    <property type="match status" value="1"/>
</dbReference>
<evidence type="ECO:0000313" key="3">
    <source>
        <dbReference type="Proteomes" id="UP000245207"/>
    </source>
</evidence>
<sequence>MELSSSYVCLEGCRSCLWQHDCSKTAEHTPLIALYVSNLFRKSGLPPGVLNIVSGFGLTADAALASHMDVDKIDLEQFQKILKYIRSGVESDATLECGGDRQPTVFSNVKVHQNATTQNGPWMITLDAPSLSSMQQAKNRALREEIHRTYISRASRGI</sequence>
<protein>
    <submittedName>
        <fullName evidence="2">Aldedh domain-containing protein</fullName>
    </submittedName>
</protein>
<organism evidence="2 3">
    <name type="scientific">Artemisia annua</name>
    <name type="common">Sweet wormwood</name>
    <dbReference type="NCBI Taxonomy" id="35608"/>
    <lineage>
        <taxon>Eukaryota</taxon>
        <taxon>Viridiplantae</taxon>
        <taxon>Streptophyta</taxon>
        <taxon>Embryophyta</taxon>
        <taxon>Tracheophyta</taxon>
        <taxon>Spermatophyta</taxon>
        <taxon>Magnoliopsida</taxon>
        <taxon>eudicotyledons</taxon>
        <taxon>Gunneridae</taxon>
        <taxon>Pentapetalae</taxon>
        <taxon>asterids</taxon>
        <taxon>campanulids</taxon>
        <taxon>Asterales</taxon>
        <taxon>Asteraceae</taxon>
        <taxon>Asteroideae</taxon>
        <taxon>Anthemideae</taxon>
        <taxon>Artemisiinae</taxon>
        <taxon>Artemisia</taxon>
    </lineage>
</organism>
<gene>
    <name evidence="2" type="ORF">CTI12_AA320600</name>
</gene>
<evidence type="ECO:0000313" key="2">
    <source>
        <dbReference type="EMBL" id="PWA66963.1"/>
    </source>
</evidence>
<dbReference type="STRING" id="35608.A0A2U1N0E7"/>
<accession>A0A2U1N0E7</accession>
<comment type="caution">
    <text evidence="2">The sequence shown here is derived from an EMBL/GenBank/DDBJ whole genome shotgun (WGS) entry which is preliminary data.</text>
</comment>
<proteinExistence type="predicted"/>
<dbReference type="EMBL" id="PKPP01003927">
    <property type="protein sequence ID" value="PWA66963.1"/>
    <property type="molecule type" value="Genomic_DNA"/>
</dbReference>
<dbReference type="PANTHER" id="PTHR11699">
    <property type="entry name" value="ALDEHYDE DEHYDROGENASE-RELATED"/>
    <property type="match status" value="1"/>
</dbReference>